<gene>
    <name evidence="1" type="ORF">DM02DRAFT_57054</name>
</gene>
<reference evidence="1 2" key="1">
    <citation type="journal article" date="2018" name="Sci. Rep.">
        <title>Comparative genomics provides insights into the lifestyle and reveals functional heterogeneity of dark septate endophytic fungi.</title>
        <authorList>
            <person name="Knapp D.G."/>
            <person name="Nemeth J.B."/>
            <person name="Barry K."/>
            <person name="Hainaut M."/>
            <person name="Henrissat B."/>
            <person name="Johnson J."/>
            <person name="Kuo A."/>
            <person name="Lim J.H.P."/>
            <person name="Lipzen A."/>
            <person name="Nolan M."/>
            <person name="Ohm R.A."/>
            <person name="Tamas L."/>
            <person name="Grigoriev I.V."/>
            <person name="Spatafora J.W."/>
            <person name="Nagy L.G."/>
            <person name="Kovacs G.M."/>
        </authorList>
    </citation>
    <scope>NUCLEOTIDE SEQUENCE [LARGE SCALE GENOMIC DNA]</scope>
    <source>
        <strain evidence="1 2">DSE2036</strain>
    </source>
</reference>
<evidence type="ECO:0000313" key="2">
    <source>
        <dbReference type="Proteomes" id="UP000244855"/>
    </source>
</evidence>
<protein>
    <submittedName>
        <fullName evidence="1">Uncharacterized protein</fullName>
    </submittedName>
</protein>
<proteinExistence type="predicted"/>
<evidence type="ECO:0000313" key="1">
    <source>
        <dbReference type="EMBL" id="PVI06021.1"/>
    </source>
</evidence>
<dbReference type="EMBL" id="KZ805311">
    <property type="protein sequence ID" value="PVI06021.1"/>
    <property type="molecule type" value="Genomic_DNA"/>
</dbReference>
<dbReference type="Proteomes" id="UP000244855">
    <property type="component" value="Unassembled WGS sequence"/>
</dbReference>
<dbReference type="AlphaFoldDB" id="A0A2V1E6B0"/>
<name>A0A2V1E6B0_9PLEO</name>
<keyword evidence="2" id="KW-1185">Reference proteome</keyword>
<organism evidence="1 2">
    <name type="scientific">Periconia macrospinosa</name>
    <dbReference type="NCBI Taxonomy" id="97972"/>
    <lineage>
        <taxon>Eukaryota</taxon>
        <taxon>Fungi</taxon>
        <taxon>Dikarya</taxon>
        <taxon>Ascomycota</taxon>
        <taxon>Pezizomycotina</taxon>
        <taxon>Dothideomycetes</taxon>
        <taxon>Pleosporomycetidae</taxon>
        <taxon>Pleosporales</taxon>
        <taxon>Massarineae</taxon>
        <taxon>Periconiaceae</taxon>
        <taxon>Periconia</taxon>
    </lineage>
</organism>
<sequence length="126" mass="14300">MYHIQTYAAADFQTLKYYCPPSPLPSTPSTPSFLPALIQFFFFLLPCLTSSLPSHPLSHTHTLSLSLSRTSHMHTHMHIHKYTCLFVPGTDPARKTSPSMIPQTQTCSYTPLGITVHTYIHIYIHR</sequence>
<accession>A0A2V1E6B0</accession>